<dbReference type="AlphaFoldDB" id="A0A852T5G7"/>
<sequence>MSDNFLDGNVLAGPMSDVFEHDITTMIGECAHCRNVAAFAEAMVFGAPMGFVLRCRKCSEVLAVLVDQTPRRLLAMTGLRWIDITG</sequence>
<dbReference type="EMBL" id="JACCBJ010000001">
    <property type="protein sequence ID" value="NYD76092.1"/>
    <property type="molecule type" value="Genomic_DNA"/>
</dbReference>
<dbReference type="InterPro" id="IPR045423">
    <property type="entry name" value="DUF6510"/>
</dbReference>
<keyword evidence="2" id="KW-1185">Reference proteome</keyword>
<accession>A0A852T5G7</accession>
<gene>
    <name evidence="1" type="ORF">BJ963_003611</name>
</gene>
<evidence type="ECO:0000313" key="1">
    <source>
        <dbReference type="EMBL" id="NYD76092.1"/>
    </source>
</evidence>
<proteinExistence type="predicted"/>
<dbReference type="Pfam" id="PF20120">
    <property type="entry name" value="DUF6510"/>
    <property type="match status" value="1"/>
</dbReference>
<reference evidence="1 2" key="1">
    <citation type="submission" date="2020-07" db="EMBL/GenBank/DDBJ databases">
        <title>Sequencing the genomes of 1000 actinobacteria strains.</title>
        <authorList>
            <person name="Klenk H.-P."/>
        </authorList>
    </citation>
    <scope>NUCLEOTIDE SEQUENCE [LARGE SCALE GENOMIC DNA]</scope>
    <source>
        <strain evidence="1 2">DSM 23871</strain>
    </source>
</reference>
<protein>
    <submittedName>
        <fullName evidence="1">Phage FluMu protein Com</fullName>
    </submittedName>
</protein>
<name>A0A852T5G7_9MICO</name>
<evidence type="ECO:0000313" key="2">
    <source>
        <dbReference type="Proteomes" id="UP000589620"/>
    </source>
</evidence>
<dbReference type="Proteomes" id="UP000589620">
    <property type="component" value="Unassembled WGS sequence"/>
</dbReference>
<comment type="caution">
    <text evidence="1">The sequence shown here is derived from an EMBL/GenBank/DDBJ whole genome shotgun (WGS) entry which is preliminary data.</text>
</comment>
<organism evidence="1 2">
    <name type="scientific">Leifsonia soli</name>
    <dbReference type="NCBI Taxonomy" id="582665"/>
    <lineage>
        <taxon>Bacteria</taxon>
        <taxon>Bacillati</taxon>
        <taxon>Actinomycetota</taxon>
        <taxon>Actinomycetes</taxon>
        <taxon>Micrococcales</taxon>
        <taxon>Microbacteriaceae</taxon>
        <taxon>Leifsonia</taxon>
    </lineage>
</organism>
<dbReference type="RefSeq" id="WP_179457841.1">
    <property type="nucleotide sequence ID" value="NZ_BAAAPX010000001.1"/>
</dbReference>